<dbReference type="PANTHER" id="PTHR34821">
    <property type="entry name" value="INNER MEMBRANE PROTEIN YDCZ"/>
    <property type="match status" value="1"/>
</dbReference>
<comment type="caution">
    <text evidence="2">The sequence shown here is derived from an EMBL/GenBank/DDBJ whole genome shotgun (WGS) entry which is preliminary data.</text>
</comment>
<proteinExistence type="predicted"/>
<evidence type="ECO:0000313" key="3">
    <source>
        <dbReference type="Proteomes" id="UP001596138"/>
    </source>
</evidence>
<feature type="transmembrane region" description="Helical" evidence="1">
    <location>
        <begin position="148"/>
        <end position="166"/>
    </location>
</feature>
<evidence type="ECO:0000256" key="1">
    <source>
        <dbReference type="SAM" id="Phobius"/>
    </source>
</evidence>
<dbReference type="EMBL" id="JBHSTI010000002">
    <property type="protein sequence ID" value="MFC6236791.1"/>
    <property type="molecule type" value="Genomic_DNA"/>
</dbReference>
<feature type="transmembrane region" description="Helical" evidence="1">
    <location>
        <begin position="85"/>
        <end position="102"/>
    </location>
</feature>
<dbReference type="PANTHER" id="PTHR34821:SF2">
    <property type="entry name" value="INNER MEMBRANE PROTEIN YDCZ"/>
    <property type="match status" value="1"/>
</dbReference>
<dbReference type="Proteomes" id="UP001596138">
    <property type="component" value="Unassembled WGS sequence"/>
</dbReference>
<dbReference type="InterPro" id="IPR006750">
    <property type="entry name" value="YdcZ"/>
</dbReference>
<dbReference type="RefSeq" id="WP_386763825.1">
    <property type="nucleotide sequence ID" value="NZ_JBHSTI010000002.1"/>
</dbReference>
<dbReference type="Pfam" id="PF04657">
    <property type="entry name" value="DMT_YdcZ"/>
    <property type="match status" value="2"/>
</dbReference>
<feature type="transmembrane region" description="Helical" evidence="1">
    <location>
        <begin position="244"/>
        <end position="262"/>
    </location>
</feature>
<organism evidence="2 3">
    <name type="scientific">Longivirga aurantiaca</name>
    <dbReference type="NCBI Taxonomy" id="1837743"/>
    <lineage>
        <taxon>Bacteria</taxon>
        <taxon>Bacillati</taxon>
        <taxon>Actinomycetota</taxon>
        <taxon>Actinomycetes</taxon>
        <taxon>Sporichthyales</taxon>
        <taxon>Sporichthyaceae</taxon>
        <taxon>Longivirga</taxon>
    </lineage>
</organism>
<keyword evidence="1" id="KW-0472">Membrane</keyword>
<feature type="transmembrane region" description="Helical" evidence="1">
    <location>
        <begin position="44"/>
        <end position="64"/>
    </location>
</feature>
<sequence length="326" mass="33432">MAGSSVQHLHPPLWAMVLAFTVGITSVVQARSNGELAIATGDGLLTGVLSLATGLVILVVIVAARGSSRRALIREVPAALRDGRLRWWHFLGGVGGACYIGSQAVTVPLVGVAVFTVSYVAGVTGMSLLVDRWGFGPGGARAVSRRRVLSAVGTTLAVGLAVSGRLLSGDLVWWAVGAVLLAGAVVATQLALNGTVAQRTGDPMPAALINFMLALVLLLIGLGIEHLVGHRWAPPPAPWDQPLLWLGGVTGVLYITVAAVLVKPLGVLLFGLLTIAGQLTGSLLSDLLLPTPGTVVSWQLIAGVLLAGAAIGWAALPPRRARVTTA</sequence>
<keyword evidence="3" id="KW-1185">Reference proteome</keyword>
<feature type="transmembrane region" description="Helical" evidence="1">
    <location>
        <begin position="172"/>
        <end position="192"/>
    </location>
</feature>
<gene>
    <name evidence="2" type="ORF">ACFQGU_02800</name>
</gene>
<accession>A0ABW1SWY4</accession>
<feature type="transmembrane region" description="Helical" evidence="1">
    <location>
        <begin position="296"/>
        <end position="316"/>
    </location>
</feature>
<reference evidence="3" key="1">
    <citation type="journal article" date="2019" name="Int. J. Syst. Evol. Microbiol.">
        <title>The Global Catalogue of Microorganisms (GCM) 10K type strain sequencing project: providing services to taxonomists for standard genome sequencing and annotation.</title>
        <authorList>
            <consortium name="The Broad Institute Genomics Platform"/>
            <consortium name="The Broad Institute Genome Sequencing Center for Infectious Disease"/>
            <person name="Wu L."/>
            <person name="Ma J."/>
        </authorList>
    </citation>
    <scope>NUCLEOTIDE SEQUENCE [LARGE SCALE GENOMIC DNA]</scope>
    <source>
        <strain evidence="3">CGMCC 4.7317</strain>
    </source>
</reference>
<feature type="transmembrane region" description="Helical" evidence="1">
    <location>
        <begin position="267"/>
        <end position="284"/>
    </location>
</feature>
<feature type="transmembrane region" description="Helical" evidence="1">
    <location>
        <begin position="204"/>
        <end position="224"/>
    </location>
</feature>
<protein>
    <submittedName>
        <fullName evidence="2">DMT family transporter</fullName>
    </submittedName>
</protein>
<name>A0ABW1SWY4_9ACTN</name>
<keyword evidence="1" id="KW-0812">Transmembrane</keyword>
<feature type="transmembrane region" description="Helical" evidence="1">
    <location>
        <begin position="12"/>
        <end position="32"/>
    </location>
</feature>
<feature type="transmembrane region" description="Helical" evidence="1">
    <location>
        <begin position="108"/>
        <end position="128"/>
    </location>
</feature>
<evidence type="ECO:0000313" key="2">
    <source>
        <dbReference type="EMBL" id="MFC6236791.1"/>
    </source>
</evidence>
<keyword evidence="1" id="KW-1133">Transmembrane helix</keyword>